<evidence type="ECO:0000313" key="2">
    <source>
        <dbReference type="EMBL" id="KUZ88779.1"/>
    </source>
</evidence>
<dbReference type="SMART" id="SM00972">
    <property type="entry name" value="SCPU"/>
    <property type="match status" value="1"/>
</dbReference>
<proteinExistence type="predicted"/>
<dbReference type="PANTHER" id="PTHR37089">
    <property type="entry name" value="PROTEIN U-RELATED"/>
    <property type="match status" value="1"/>
</dbReference>
<protein>
    <submittedName>
        <fullName evidence="2">Spore coat protein</fullName>
    </submittedName>
</protein>
<dbReference type="InterPro" id="IPR053167">
    <property type="entry name" value="Spore_coat_component"/>
</dbReference>
<sequence length="168" mass="16871">MKQSVLTKAALAASLACAAVAASAGQASSTFGVSATVNATCLIDSASALTFPAYTPGTGEQTAQSAITVRCTNGTNFNIGLNAGTTSGATVANRIMTSGSNQLNYTLYQDSNRSVVWGNTPPTDTVNGTGAGMAMAQAITKTVYGKVPDQPNAVPGSYADTVTVTVTF</sequence>
<organism evidence="2 3">
    <name type="scientific">Burkholderia ubonensis</name>
    <dbReference type="NCBI Taxonomy" id="101571"/>
    <lineage>
        <taxon>Bacteria</taxon>
        <taxon>Pseudomonadati</taxon>
        <taxon>Pseudomonadota</taxon>
        <taxon>Betaproteobacteria</taxon>
        <taxon>Burkholderiales</taxon>
        <taxon>Burkholderiaceae</taxon>
        <taxon>Burkholderia</taxon>
        <taxon>Burkholderia cepacia complex</taxon>
    </lineage>
</organism>
<evidence type="ECO:0000313" key="3">
    <source>
        <dbReference type="Proteomes" id="UP000065521"/>
    </source>
</evidence>
<gene>
    <name evidence="2" type="ORF">WI38_18580</name>
</gene>
<reference evidence="2 3" key="1">
    <citation type="submission" date="2015-11" db="EMBL/GenBank/DDBJ databases">
        <title>Expanding the genomic diversity of Burkholderia species for the development of highly accurate diagnostics.</title>
        <authorList>
            <person name="Sahl J."/>
            <person name="Keim P."/>
            <person name="Wagner D."/>
        </authorList>
    </citation>
    <scope>NUCLEOTIDE SEQUENCE [LARGE SCALE GENOMIC DNA]</scope>
    <source>
        <strain evidence="2 3">RF32-BP4</strain>
    </source>
</reference>
<accession>A0A102ID20</accession>
<dbReference type="RefSeq" id="WP_059634445.1">
    <property type="nucleotide sequence ID" value="NZ_CP013370.1"/>
</dbReference>
<keyword evidence="2" id="KW-0946">Virion</keyword>
<dbReference type="AlphaFoldDB" id="A0A102ID20"/>
<dbReference type="EMBL" id="LOTN01000036">
    <property type="protein sequence ID" value="KUZ88779.1"/>
    <property type="molecule type" value="Genomic_DNA"/>
</dbReference>
<dbReference type="Proteomes" id="UP000065521">
    <property type="component" value="Unassembled WGS sequence"/>
</dbReference>
<dbReference type="Pfam" id="PF05229">
    <property type="entry name" value="SCPU"/>
    <property type="match status" value="1"/>
</dbReference>
<dbReference type="PANTHER" id="PTHR37089:SF4">
    <property type="entry name" value="EXPORTED PROTEIN"/>
    <property type="match status" value="1"/>
</dbReference>
<keyword evidence="2" id="KW-0167">Capsid protein</keyword>
<name>A0A102ID20_9BURK</name>
<dbReference type="InterPro" id="IPR007893">
    <property type="entry name" value="Spore_coat_U/FanG"/>
</dbReference>
<feature type="domain" description="Spore coat protein U/FanG" evidence="1">
    <location>
        <begin position="28"/>
        <end position="165"/>
    </location>
</feature>
<evidence type="ECO:0000259" key="1">
    <source>
        <dbReference type="Pfam" id="PF05229"/>
    </source>
</evidence>
<comment type="caution">
    <text evidence="2">The sequence shown here is derived from an EMBL/GenBank/DDBJ whole genome shotgun (WGS) entry which is preliminary data.</text>
</comment>